<organism evidence="2">
    <name type="scientific">Lichtheimia ramosa</name>
    <dbReference type="NCBI Taxonomy" id="688394"/>
    <lineage>
        <taxon>Eukaryota</taxon>
        <taxon>Fungi</taxon>
        <taxon>Fungi incertae sedis</taxon>
        <taxon>Mucoromycota</taxon>
        <taxon>Mucoromycotina</taxon>
        <taxon>Mucoromycetes</taxon>
        <taxon>Mucorales</taxon>
        <taxon>Lichtheimiaceae</taxon>
        <taxon>Lichtheimia</taxon>
    </lineage>
</organism>
<dbReference type="EMBL" id="LK023324">
    <property type="protein sequence ID" value="CDS07555.1"/>
    <property type="molecule type" value="Genomic_DNA"/>
</dbReference>
<evidence type="ECO:0000313" key="2">
    <source>
        <dbReference type="EMBL" id="CDS07555.1"/>
    </source>
</evidence>
<accession>A0A077WJN5</accession>
<proteinExistence type="predicted"/>
<dbReference type="AlphaFoldDB" id="A0A077WJN5"/>
<sequence>MSATKVVYKSDNDQEFFVFTNPGEVSKWRKDKSIPLVDVVQSFDVFTTPTGSQTGTAERPSKGILESAFNTSKKEDVVRQIVEEGEEKNM</sequence>
<dbReference type="InterPro" id="IPR036786">
    <property type="entry name" value="Ribosome_mat_SBDS_N_sf"/>
</dbReference>
<protein>
    <recommendedName>
        <fullName evidence="1">Ribosome maturation protein SDO1/SBDS N-terminal domain-containing protein</fullName>
    </recommendedName>
</protein>
<reference evidence="2" key="1">
    <citation type="journal article" date="2014" name="Genome Announc.">
        <title>De novo whole-genome sequence and genome annotation of Lichtheimia ramosa.</title>
        <authorList>
            <person name="Linde J."/>
            <person name="Schwartze V."/>
            <person name="Binder U."/>
            <person name="Lass-Florl C."/>
            <person name="Voigt K."/>
            <person name="Horn F."/>
        </authorList>
    </citation>
    <scope>NUCLEOTIDE SEQUENCE</scope>
    <source>
        <strain evidence="2">JMRC FSU:6197</strain>
    </source>
</reference>
<dbReference type="InterPro" id="IPR019783">
    <property type="entry name" value="SDO1/SBDS_N"/>
</dbReference>
<dbReference type="OrthoDB" id="2567806at2759"/>
<gene>
    <name evidence="2" type="ORF">LRAMOSA01504</name>
</gene>
<name>A0A077WJN5_9FUNG</name>
<feature type="domain" description="Ribosome maturation protein SDO1/SBDS N-terminal" evidence="1">
    <location>
        <begin position="3"/>
        <end position="88"/>
    </location>
</feature>
<dbReference type="SUPFAM" id="SSF89895">
    <property type="entry name" value="FYSH domain"/>
    <property type="match status" value="1"/>
</dbReference>
<evidence type="ECO:0000259" key="1">
    <source>
        <dbReference type="Pfam" id="PF01172"/>
    </source>
</evidence>
<dbReference type="Pfam" id="PF01172">
    <property type="entry name" value="SBDS_N"/>
    <property type="match status" value="1"/>
</dbReference>
<dbReference type="Gene3D" id="3.30.1250.10">
    <property type="entry name" value="Ribosome maturation protein SBDS, N-terminal domain"/>
    <property type="match status" value="1"/>
</dbReference>